<evidence type="ECO:0000313" key="1">
    <source>
        <dbReference type="EMBL" id="AUN98010.1"/>
    </source>
</evidence>
<dbReference type="RefSeq" id="WP_102243301.1">
    <property type="nucleotide sequence ID" value="NZ_CP025704.1"/>
</dbReference>
<evidence type="ECO:0000313" key="2">
    <source>
        <dbReference type="Proteomes" id="UP000235584"/>
    </source>
</evidence>
<protein>
    <submittedName>
        <fullName evidence="1">Uncharacterized protein</fullName>
    </submittedName>
</protein>
<dbReference type="AlphaFoldDB" id="A0A2K9NR53"/>
<keyword evidence="2" id="KW-1185">Reference proteome</keyword>
<dbReference type="EMBL" id="CP025704">
    <property type="protein sequence ID" value="AUN98010.1"/>
    <property type="molecule type" value="Genomic_DNA"/>
</dbReference>
<gene>
    <name evidence="1" type="ORF">C0V70_07785</name>
</gene>
<accession>A0A2K9NR53</accession>
<reference evidence="1 2" key="1">
    <citation type="submission" date="2018-01" db="EMBL/GenBank/DDBJ databases">
        <title>Complete genome sequence of Bacteriovorax stolpii DSM12778.</title>
        <authorList>
            <person name="Tang B."/>
            <person name="Chang J."/>
        </authorList>
    </citation>
    <scope>NUCLEOTIDE SEQUENCE [LARGE SCALE GENOMIC DNA]</scope>
    <source>
        <strain evidence="1 2">DSM 12778</strain>
    </source>
</reference>
<sequence length="137" mass="15862">MKVLFILLSLFSFEAMAGVCKKASIRYIFDKKPVYEKTELCQKKTPDNMLFYLSASCANDKCDILKKYKSELVIKDYRSNIGSPGFKLCQELGGVPQIFEFSFSTDGLWQSAERCLFGKIDFVEISYLTREWKPYIK</sequence>
<proteinExistence type="predicted"/>
<name>A0A2K9NR53_BACTC</name>
<dbReference type="KEGG" id="bsto:C0V70_07785"/>
<organism evidence="1 2">
    <name type="scientific">Bacteriovorax stolpii</name>
    <name type="common">Bdellovibrio stolpii</name>
    <dbReference type="NCBI Taxonomy" id="960"/>
    <lineage>
        <taxon>Bacteria</taxon>
        <taxon>Pseudomonadati</taxon>
        <taxon>Bdellovibrionota</taxon>
        <taxon>Bacteriovoracia</taxon>
        <taxon>Bacteriovoracales</taxon>
        <taxon>Bacteriovoracaceae</taxon>
        <taxon>Bacteriovorax</taxon>
    </lineage>
</organism>
<dbReference type="Proteomes" id="UP000235584">
    <property type="component" value="Chromosome"/>
</dbReference>